<dbReference type="AlphaFoldDB" id="A0A3N4LJR3"/>
<feature type="domain" description="F-box" evidence="1">
    <location>
        <begin position="51"/>
        <end position="99"/>
    </location>
</feature>
<sequence>MSLTRRDLQFSINPPESLGIAFPLLEGIFRVLASANPFIPSANNDRHSFTSTYFDILPVELQVNIFRHCSYYDLLNLRRTSHAFKSLIDVNESSIVREMVELCEFHELSKLFPPPKQKVAPDRMRAFYSLKYIYFLSTSHTLCSELAYHLAERAINPTLETFLRRERKELTLFNRYYVYYFLYFTHLRLDSARATLALDYTSHLLLTEPTTLLTTYLNIQREIITTLPSSVLITIHHGMTFLVNTMRLSLSPEPPHNHNDVLVCSLLRSHMALNRIHEYFLADSGTTRNGGRNLRKAFMEKMQREKEVAELRSPISFGGQDYQPKVKETWFQVAKEEMERRRLAGHQPELYTFRGLPSVRLGCQLCRDG</sequence>
<dbReference type="InterPro" id="IPR036047">
    <property type="entry name" value="F-box-like_dom_sf"/>
</dbReference>
<gene>
    <name evidence="2" type="ORF">L211DRAFT_827589</name>
</gene>
<accession>A0A3N4LJR3</accession>
<proteinExistence type="predicted"/>
<dbReference type="SUPFAM" id="SSF81383">
    <property type="entry name" value="F-box domain"/>
    <property type="match status" value="1"/>
</dbReference>
<evidence type="ECO:0000313" key="2">
    <source>
        <dbReference type="EMBL" id="RPB21958.1"/>
    </source>
</evidence>
<dbReference type="Pfam" id="PF00646">
    <property type="entry name" value="F-box"/>
    <property type="match status" value="1"/>
</dbReference>
<dbReference type="CDD" id="cd09917">
    <property type="entry name" value="F-box_SF"/>
    <property type="match status" value="1"/>
</dbReference>
<dbReference type="InParanoid" id="A0A3N4LJR3"/>
<evidence type="ECO:0000259" key="1">
    <source>
        <dbReference type="PROSITE" id="PS50181"/>
    </source>
</evidence>
<dbReference type="InterPro" id="IPR001810">
    <property type="entry name" value="F-box_dom"/>
</dbReference>
<name>A0A3N4LJR3_9PEZI</name>
<dbReference type="OrthoDB" id="8864979at2759"/>
<dbReference type="PROSITE" id="PS50181">
    <property type="entry name" value="FBOX"/>
    <property type="match status" value="1"/>
</dbReference>
<organism evidence="2 3">
    <name type="scientific">Terfezia boudieri ATCC MYA-4762</name>
    <dbReference type="NCBI Taxonomy" id="1051890"/>
    <lineage>
        <taxon>Eukaryota</taxon>
        <taxon>Fungi</taxon>
        <taxon>Dikarya</taxon>
        <taxon>Ascomycota</taxon>
        <taxon>Pezizomycotina</taxon>
        <taxon>Pezizomycetes</taxon>
        <taxon>Pezizales</taxon>
        <taxon>Pezizaceae</taxon>
        <taxon>Terfezia</taxon>
    </lineage>
</organism>
<keyword evidence="3" id="KW-1185">Reference proteome</keyword>
<evidence type="ECO:0000313" key="3">
    <source>
        <dbReference type="Proteomes" id="UP000267821"/>
    </source>
</evidence>
<dbReference type="SMART" id="SM00256">
    <property type="entry name" value="FBOX"/>
    <property type="match status" value="1"/>
</dbReference>
<reference evidence="2 3" key="1">
    <citation type="journal article" date="2018" name="Nat. Ecol. Evol.">
        <title>Pezizomycetes genomes reveal the molecular basis of ectomycorrhizal truffle lifestyle.</title>
        <authorList>
            <person name="Murat C."/>
            <person name="Payen T."/>
            <person name="Noel B."/>
            <person name="Kuo A."/>
            <person name="Morin E."/>
            <person name="Chen J."/>
            <person name="Kohler A."/>
            <person name="Krizsan K."/>
            <person name="Balestrini R."/>
            <person name="Da Silva C."/>
            <person name="Montanini B."/>
            <person name="Hainaut M."/>
            <person name="Levati E."/>
            <person name="Barry K.W."/>
            <person name="Belfiori B."/>
            <person name="Cichocki N."/>
            <person name="Clum A."/>
            <person name="Dockter R.B."/>
            <person name="Fauchery L."/>
            <person name="Guy J."/>
            <person name="Iotti M."/>
            <person name="Le Tacon F."/>
            <person name="Lindquist E.A."/>
            <person name="Lipzen A."/>
            <person name="Malagnac F."/>
            <person name="Mello A."/>
            <person name="Molinier V."/>
            <person name="Miyauchi S."/>
            <person name="Poulain J."/>
            <person name="Riccioni C."/>
            <person name="Rubini A."/>
            <person name="Sitrit Y."/>
            <person name="Splivallo R."/>
            <person name="Traeger S."/>
            <person name="Wang M."/>
            <person name="Zifcakova L."/>
            <person name="Wipf D."/>
            <person name="Zambonelli A."/>
            <person name="Paolocci F."/>
            <person name="Nowrousian M."/>
            <person name="Ottonello S."/>
            <person name="Baldrian P."/>
            <person name="Spatafora J.W."/>
            <person name="Henrissat B."/>
            <person name="Nagy L.G."/>
            <person name="Aury J.M."/>
            <person name="Wincker P."/>
            <person name="Grigoriev I.V."/>
            <person name="Bonfante P."/>
            <person name="Martin F.M."/>
        </authorList>
    </citation>
    <scope>NUCLEOTIDE SEQUENCE [LARGE SCALE GENOMIC DNA]</scope>
    <source>
        <strain evidence="2 3">ATCC MYA-4762</strain>
    </source>
</reference>
<dbReference type="EMBL" id="ML121556">
    <property type="protein sequence ID" value="RPB21958.1"/>
    <property type="molecule type" value="Genomic_DNA"/>
</dbReference>
<dbReference type="Proteomes" id="UP000267821">
    <property type="component" value="Unassembled WGS sequence"/>
</dbReference>
<protein>
    <recommendedName>
        <fullName evidence="1">F-box domain-containing protein</fullName>
    </recommendedName>
</protein>